<dbReference type="RefSeq" id="WP_188242224.1">
    <property type="nucleotide sequence ID" value="NZ_JABTCF010000001.1"/>
</dbReference>
<accession>A0ABR7UW23</accession>
<sequence>MKKLMFILVILPFMALSQNNQERPIIENVMFSPIAGKTAEFEAGIAAHNKKFHAEGPYGVRIYNILNGENAGKYMNIMGPLTWNLIDNRPHSAAHEEDMNKNVNPYLSAEVEVNYMKMHPELSNFSKDFEINKVSVFVIDVKRFKQKEFMDKVVNKVVKVYKEKMSDQIFGIYTNELNNKEGMDFAWVDFFDNSSWLGKEDKFAAYYEEVHGAGSFADFLTAVEATTNGDYVEIWNLRNELSGPNAKVIGTN</sequence>
<dbReference type="EMBL" id="JABTCF010000001">
    <property type="protein sequence ID" value="MBD0776699.1"/>
    <property type="molecule type" value="Genomic_DNA"/>
</dbReference>
<protein>
    <submittedName>
        <fullName evidence="1">Uncharacterized protein</fullName>
    </submittedName>
</protein>
<gene>
    <name evidence="1" type="ORF">HPE56_02740</name>
</gene>
<evidence type="ECO:0000313" key="1">
    <source>
        <dbReference type="EMBL" id="MBD0776699.1"/>
    </source>
</evidence>
<comment type="caution">
    <text evidence="1">The sequence shown here is derived from an EMBL/GenBank/DDBJ whole genome shotgun (WGS) entry which is preliminary data.</text>
</comment>
<proteinExistence type="predicted"/>
<reference evidence="1" key="1">
    <citation type="submission" date="2020-05" db="EMBL/GenBank/DDBJ databases">
        <title>The draft genome sequence of Maribacter sp. ANRC-HE7.</title>
        <authorList>
            <person name="Mu L."/>
        </authorList>
    </citation>
    <scope>NUCLEOTIDE SEQUENCE</scope>
    <source>
        <strain evidence="1">ANRC-HE7</strain>
    </source>
</reference>
<evidence type="ECO:0000313" key="2">
    <source>
        <dbReference type="Proteomes" id="UP001166021"/>
    </source>
</evidence>
<name>A0ABR7UW23_9FLAO</name>
<organism evidence="1 2">
    <name type="scientific">Maribacter aquimaris</name>
    <dbReference type="NCBI Taxonomy" id="2737171"/>
    <lineage>
        <taxon>Bacteria</taxon>
        <taxon>Pseudomonadati</taxon>
        <taxon>Bacteroidota</taxon>
        <taxon>Flavobacteriia</taxon>
        <taxon>Flavobacteriales</taxon>
        <taxon>Flavobacteriaceae</taxon>
        <taxon>Maribacter</taxon>
    </lineage>
</organism>
<dbReference type="Proteomes" id="UP001166021">
    <property type="component" value="Unassembled WGS sequence"/>
</dbReference>
<keyword evidence="2" id="KW-1185">Reference proteome</keyword>